<dbReference type="Proteomes" id="UP000298513">
    <property type="component" value="Unassembled WGS sequence"/>
</dbReference>
<evidence type="ECO:0000313" key="3">
    <source>
        <dbReference type="Proteomes" id="UP000298513"/>
    </source>
</evidence>
<evidence type="ECO:0000256" key="1">
    <source>
        <dbReference type="SAM" id="Phobius"/>
    </source>
</evidence>
<sequence>MKIGKAARAVVKTERTLWTGRRVLVAQAAVLAGLTLLLVVSEVPGIIREIKIYRMTGGRRALRRYP</sequence>
<keyword evidence="1" id="KW-0812">Transmembrane</keyword>
<dbReference type="GeneID" id="91529861"/>
<keyword evidence="1" id="KW-1133">Transmembrane helix</keyword>
<keyword evidence="3" id="KW-1185">Reference proteome</keyword>
<protein>
    <submittedName>
        <fullName evidence="2">Uncharacterized protein</fullName>
    </submittedName>
</protein>
<accession>A0A4Z1D7R2</accession>
<reference evidence="2 3" key="1">
    <citation type="submission" date="2019-04" db="EMBL/GenBank/DDBJ databases">
        <title>Streptomyces sp. nov. Bv016 isolated from bark of Buahinia variegata.</title>
        <authorList>
            <person name="Kanchanasin P."/>
            <person name="Tanasupawat S."/>
            <person name="Yuki M."/>
            <person name="Kudo T."/>
        </authorList>
    </citation>
    <scope>NUCLEOTIDE SEQUENCE [LARGE SCALE GENOMIC DNA]</scope>
    <source>
        <strain evidence="2 3">JCM 4765</strain>
    </source>
</reference>
<evidence type="ECO:0000313" key="2">
    <source>
        <dbReference type="EMBL" id="TGN78717.1"/>
    </source>
</evidence>
<gene>
    <name evidence="2" type="ORF">E5082_24420</name>
</gene>
<feature type="transmembrane region" description="Helical" evidence="1">
    <location>
        <begin position="24"/>
        <end position="47"/>
    </location>
</feature>
<comment type="caution">
    <text evidence="2">The sequence shown here is derived from an EMBL/GenBank/DDBJ whole genome shotgun (WGS) entry which is preliminary data.</text>
</comment>
<organism evidence="2 3">
    <name type="scientific">Streptomyces griseoluteus</name>
    <dbReference type="NCBI Taxonomy" id="29306"/>
    <lineage>
        <taxon>Bacteria</taxon>
        <taxon>Bacillati</taxon>
        <taxon>Actinomycetota</taxon>
        <taxon>Actinomycetes</taxon>
        <taxon>Kitasatosporales</taxon>
        <taxon>Streptomycetaceae</taxon>
        <taxon>Streptomyces</taxon>
    </lineage>
</organism>
<dbReference type="AlphaFoldDB" id="A0A4Z1D7R2"/>
<dbReference type="EMBL" id="SRRU01000009">
    <property type="protein sequence ID" value="TGN78717.1"/>
    <property type="molecule type" value="Genomic_DNA"/>
</dbReference>
<proteinExistence type="predicted"/>
<name>A0A4Z1D7R2_STRGP</name>
<dbReference type="RefSeq" id="WP_135793407.1">
    <property type="nucleotide sequence ID" value="NZ_BNBQ01000002.1"/>
</dbReference>
<keyword evidence="1" id="KW-0472">Membrane</keyword>